<comment type="subcellular location">
    <subcellularLocation>
        <location evidence="18">Postsynaptic cell membrane</location>
        <topology evidence="18">Multi-pass membrane protein</topology>
    </subcellularLocation>
</comment>
<evidence type="ECO:0000259" key="22">
    <source>
        <dbReference type="Pfam" id="PF02932"/>
    </source>
</evidence>
<dbReference type="PRINTS" id="PR00253">
    <property type="entry name" value="GABAARECEPTR"/>
</dbReference>
<keyword evidence="2 20" id="KW-0813">Transport</keyword>
<dbReference type="GO" id="GO:0005230">
    <property type="term" value="F:extracellular ligand-gated monoatomic ion channel activity"/>
    <property type="evidence" value="ECO:0007669"/>
    <property type="project" value="InterPro"/>
</dbReference>
<evidence type="ECO:0000256" key="10">
    <source>
        <dbReference type="ARBA" id="ARBA00023157"/>
    </source>
</evidence>
<accession>A0A7I8W2E0</accession>
<comment type="caution">
    <text evidence="20">Lacks conserved residue(s) required for the propagation of feature annotation.</text>
</comment>
<keyword evidence="5 20" id="KW-0732">Signal</keyword>
<evidence type="ECO:0000256" key="9">
    <source>
        <dbReference type="ARBA" id="ARBA00023136"/>
    </source>
</evidence>
<evidence type="ECO:0000313" key="24">
    <source>
        <dbReference type="Proteomes" id="UP000549394"/>
    </source>
</evidence>
<dbReference type="InterPro" id="IPR006029">
    <property type="entry name" value="Neurotrans-gated_channel_TM"/>
</dbReference>
<evidence type="ECO:0000256" key="12">
    <source>
        <dbReference type="ARBA" id="ARBA00023173"/>
    </source>
</evidence>
<dbReference type="OrthoDB" id="407674at2759"/>
<feature type="chain" id="PRO_5029946815" description="Gamma-aminobutyric acid receptor subunit beta" evidence="20">
    <location>
        <begin position="18"/>
        <end position="361"/>
    </location>
</feature>
<dbReference type="Gene3D" id="2.70.170.10">
    <property type="entry name" value="Neurotransmitter-gated ion-channel ligand-binding domain"/>
    <property type="match status" value="1"/>
</dbReference>
<dbReference type="SUPFAM" id="SSF63712">
    <property type="entry name" value="Nicotinic receptor ligand binding domain-like"/>
    <property type="match status" value="1"/>
</dbReference>
<keyword evidence="8 20" id="KW-0406">Ion transport</keyword>
<evidence type="ECO:0000256" key="4">
    <source>
        <dbReference type="ARBA" id="ARBA00022692"/>
    </source>
</evidence>
<evidence type="ECO:0000256" key="20">
    <source>
        <dbReference type="RuleBase" id="RU000687"/>
    </source>
</evidence>
<dbReference type="Gene3D" id="1.20.58.390">
    <property type="entry name" value="Neurotransmitter-gated ion-channel transmembrane domain"/>
    <property type="match status" value="1"/>
</dbReference>
<dbReference type="InterPro" id="IPR006028">
    <property type="entry name" value="GABAA/Glycine_rcpt"/>
</dbReference>
<protein>
    <recommendedName>
        <fullName evidence="19">Gamma-aminobutyric acid receptor subunit beta</fullName>
    </recommendedName>
</protein>
<sequence>MRINLLTLFVIFHCNNGNQNDNKVKEFLKRINSENYQNGIRPGFSKGEIDKVEMNMYINSFGSISESLMEYTISIFMRQSWRDERLRHNLTKLTLSYHYGDILWVPDLFFRNEKKAYVHRVIHPNKLITVSEDGRVTYSQRITLKLSCNMILLKFPVDTQVCPLYLESFGYTTEELMFYWKKKNPVQLNIENELPKYELKDMIFDNCTQNYLTGNFTCIKTVFTLERQYDFYIIQFYLPSILIVMISWISFWIDNEAIPARISLGLLTVLTQITQMSGLKNLSPAVSYVTTLDVWNFACLIFTCAAFIEFSIVNGVKYGVKDDKTTIEEKEQSRETDGVSTTMNHQIRRRHIKMKKFSCKM</sequence>
<dbReference type="Pfam" id="PF02931">
    <property type="entry name" value="Neur_chan_LBD"/>
    <property type="match status" value="1"/>
</dbReference>
<evidence type="ECO:0000256" key="11">
    <source>
        <dbReference type="ARBA" id="ARBA00023170"/>
    </source>
</evidence>
<feature type="transmembrane region" description="Helical" evidence="20">
    <location>
        <begin position="294"/>
        <end position="316"/>
    </location>
</feature>
<dbReference type="InterPro" id="IPR036734">
    <property type="entry name" value="Neur_chan_lig-bd_sf"/>
</dbReference>
<comment type="caution">
    <text evidence="23">The sequence shown here is derived from an EMBL/GenBank/DDBJ whole genome shotgun (WGS) entry which is preliminary data.</text>
</comment>
<keyword evidence="24" id="KW-1185">Reference proteome</keyword>
<keyword evidence="15" id="KW-0628">Postsynaptic cell membrane</keyword>
<evidence type="ECO:0000256" key="13">
    <source>
        <dbReference type="ARBA" id="ARBA00023180"/>
    </source>
</evidence>
<evidence type="ECO:0000256" key="15">
    <source>
        <dbReference type="ARBA" id="ARBA00023257"/>
    </source>
</evidence>
<evidence type="ECO:0000313" key="23">
    <source>
        <dbReference type="EMBL" id="CAD5122257.1"/>
    </source>
</evidence>
<keyword evidence="11" id="KW-0675">Receptor</keyword>
<keyword evidence="12" id="KW-0869">Chloride channel</keyword>
<keyword evidence="4 20" id="KW-0812">Transmembrane</keyword>
<comment type="similarity">
    <text evidence="1">Belongs to the ligand-gated ion channel (TC 1.A.9) family. Gamma-aminobutyric acid receptor (TC 1.A.9.5) subfamily.</text>
</comment>
<dbReference type="GO" id="GO:0045211">
    <property type="term" value="C:postsynaptic membrane"/>
    <property type="evidence" value="ECO:0007669"/>
    <property type="project" value="UniProtKB-SubCell"/>
</dbReference>
<keyword evidence="9 20" id="KW-0472">Membrane</keyword>
<dbReference type="NCBIfam" id="TIGR00860">
    <property type="entry name" value="LIC"/>
    <property type="match status" value="1"/>
</dbReference>
<keyword evidence="14" id="KW-0868">Chloride</keyword>
<feature type="domain" description="Neurotransmitter-gated ion-channel ligand-binding" evidence="21">
    <location>
        <begin position="29"/>
        <end position="228"/>
    </location>
</feature>
<evidence type="ECO:0000256" key="1">
    <source>
        <dbReference type="ARBA" id="ARBA00010180"/>
    </source>
</evidence>
<dbReference type="InterPro" id="IPR006201">
    <property type="entry name" value="Neur_channel"/>
</dbReference>
<dbReference type="FunFam" id="2.70.170.10:FF:000021">
    <property type="entry name" value="Gamma-aminobutyric acid receptor isoform 3b"/>
    <property type="match status" value="1"/>
</dbReference>
<evidence type="ECO:0000256" key="5">
    <source>
        <dbReference type="ARBA" id="ARBA00022729"/>
    </source>
</evidence>
<organism evidence="23 24">
    <name type="scientific">Dimorphilus gyrociliatus</name>
    <dbReference type="NCBI Taxonomy" id="2664684"/>
    <lineage>
        <taxon>Eukaryota</taxon>
        <taxon>Metazoa</taxon>
        <taxon>Spiralia</taxon>
        <taxon>Lophotrochozoa</taxon>
        <taxon>Annelida</taxon>
        <taxon>Polychaeta</taxon>
        <taxon>Polychaeta incertae sedis</taxon>
        <taxon>Dinophilidae</taxon>
        <taxon>Dimorphilus</taxon>
    </lineage>
</organism>
<dbReference type="PRINTS" id="PR00252">
    <property type="entry name" value="NRIONCHANNEL"/>
</dbReference>
<dbReference type="AlphaFoldDB" id="A0A7I8W2E0"/>
<feature type="signal peptide" evidence="20">
    <location>
        <begin position="1"/>
        <end position="17"/>
    </location>
</feature>
<dbReference type="GO" id="GO:0005254">
    <property type="term" value="F:chloride channel activity"/>
    <property type="evidence" value="ECO:0007669"/>
    <property type="project" value="UniProtKB-KW"/>
</dbReference>
<dbReference type="GO" id="GO:0004888">
    <property type="term" value="F:transmembrane signaling receptor activity"/>
    <property type="evidence" value="ECO:0007669"/>
    <property type="project" value="InterPro"/>
</dbReference>
<feature type="domain" description="Neurotransmitter-gated ion-channel transmembrane" evidence="22">
    <location>
        <begin position="237"/>
        <end position="334"/>
    </location>
</feature>
<dbReference type="CDD" id="cd19049">
    <property type="entry name" value="LGIC_TM_anion"/>
    <property type="match status" value="1"/>
</dbReference>
<dbReference type="EMBL" id="CAJFCJ010000016">
    <property type="protein sequence ID" value="CAD5122257.1"/>
    <property type="molecule type" value="Genomic_DNA"/>
</dbReference>
<dbReference type="Proteomes" id="UP000549394">
    <property type="component" value="Unassembled WGS sequence"/>
</dbReference>
<evidence type="ECO:0000256" key="3">
    <source>
        <dbReference type="ARBA" id="ARBA00022475"/>
    </source>
</evidence>
<evidence type="ECO:0000256" key="6">
    <source>
        <dbReference type="ARBA" id="ARBA00022989"/>
    </source>
</evidence>
<evidence type="ECO:0000256" key="17">
    <source>
        <dbReference type="ARBA" id="ARBA00023303"/>
    </source>
</evidence>
<evidence type="ECO:0000256" key="19">
    <source>
        <dbReference type="ARBA" id="ARBA00071250"/>
    </source>
</evidence>
<evidence type="ECO:0000256" key="16">
    <source>
        <dbReference type="ARBA" id="ARBA00023286"/>
    </source>
</evidence>
<feature type="transmembrane region" description="Helical" evidence="20">
    <location>
        <begin position="258"/>
        <end position="274"/>
    </location>
</feature>
<dbReference type="InterPro" id="IPR006202">
    <property type="entry name" value="Neur_chan_lig-bd"/>
</dbReference>
<dbReference type="PANTHER" id="PTHR18945">
    <property type="entry name" value="NEUROTRANSMITTER GATED ION CHANNEL"/>
    <property type="match status" value="1"/>
</dbReference>
<keyword evidence="6 20" id="KW-1133">Transmembrane helix</keyword>
<proteinExistence type="inferred from homology"/>
<evidence type="ECO:0000259" key="21">
    <source>
        <dbReference type="Pfam" id="PF02931"/>
    </source>
</evidence>
<evidence type="ECO:0000256" key="7">
    <source>
        <dbReference type="ARBA" id="ARBA00023018"/>
    </source>
</evidence>
<keyword evidence="10" id="KW-1015">Disulfide bond</keyword>
<dbReference type="InterPro" id="IPR038050">
    <property type="entry name" value="Neuro_actylchol_rec"/>
</dbReference>
<feature type="transmembrane region" description="Helical" evidence="20">
    <location>
        <begin position="231"/>
        <end position="251"/>
    </location>
</feature>
<evidence type="ECO:0000256" key="2">
    <source>
        <dbReference type="ARBA" id="ARBA00022448"/>
    </source>
</evidence>
<gene>
    <name evidence="23" type="ORF">DGYR_LOCUS10084</name>
</gene>
<keyword evidence="16" id="KW-1071">Ligand-gated ion channel</keyword>
<dbReference type="GO" id="GO:0034707">
    <property type="term" value="C:chloride channel complex"/>
    <property type="evidence" value="ECO:0007669"/>
    <property type="project" value="UniProtKB-KW"/>
</dbReference>
<keyword evidence="17 20" id="KW-0407">Ion channel</keyword>
<keyword evidence="13" id="KW-0325">Glycoprotein</keyword>
<dbReference type="InterPro" id="IPR036719">
    <property type="entry name" value="Neuro-gated_channel_TM_sf"/>
</dbReference>
<evidence type="ECO:0000256" key="18">
    <source>
        <dbReference type="ARBA" id="ARBA00034104"/>
    </source>
</evidence>
<dbReference type="PROSITE" id="PS00236">
    <property type="entry name" value="NEUROTR_ION_CHANNEL"/>
    <property type="match status" value="1"/>
</dbReference>
<keyword evidence="3" id="KW-1003">Cell membrane</keyword>
<keyword evidence="7" id="KW-0770">Synapse</keyword>
<evidence type="ECO:0000256" key="8">
    <source>
        <dbReference type="ARBA" id="ARBA00023065"/>
    </source>
</evidence>
<dbReference type="InterPro" id="IPR018000">
    <property type="entry name" value="Neurotransmitter_ion_chnl_CS"/>
</dbReference>
<dbReference type="SUPFAM" id="SSF90112">
    <property type="entry name" value="Neurotransmitter-gated ion-channel transmembrane pore"/>
    <property type="match status" value="1"/>
</dbReference>
<dbReference type="Pfam" id="PF02932">
    <property type="entry name" value="Neur_chan_memb"/>
    <property type="match status" value="1"/>
</dbReference>
<name>A0A7I8W2E0_9ANNE</name>
<evidence type="ECO:0000256" key="14">
    <source>
        <dbReference type="ARBA" id="ARBA00023214"/>
    </source>
</evidence>
<reference evidence="23 24" key="1">
    <citation type="submission" date="2020-08" db="EMBL/GenBank/DDBJ databases">
        <authorList>
            <person name="Hejnol A."/>
        </authorList>
    </citation>
    <scope>NUCLEOTIDE SEQUENCE [LARGE SCALE GENOMIC DNA]</scope>
</reference>